<protein>
    <recommendedName>
        <fullName evidence="3">Lipoprotein</fullName>
    </recommendedName>
</protein>
<name>A0ABS5TTY6_9ACTN</name>
<keyword evidence="2" id="KW-1185">Reference proteome</keyword>
<accession>A0ABS5TTY6</accession>
<dbReference type="RefSeq" id="WP_214160744.1">
    <property type="nucleotide sequence ID" value="NZ_JAHBAY010000025.1"/>
</dbReference>
<reference evidence="1 2" key="1">
    <citation type="submission" date="2021-05" db="EMBL/GenBank/DDBJ databases">
        <title>Kineosporia and Streptomyces sp. nov. two new marine actinobacteria isolated from Coral.</title>
        <authorList>
            <person name="Buangrab K."/>
            <person name="Sutthacheep M."/>
            <person name="Yeemin T."/>
            <person name="Harunari E."/>
            <person name="Igarashi Y."/>
            <person name="Kanchanasin P."/>
            <person name="Tanasupawat S."/>
            <person name="Phongsopitanun W."/>
        </authorList>
    </citation>
    <scope>NUCLEOTIDE SEQUENCE [LARGE SCALE GENOMIC DNA]</scope>
    <source>
        <strain evidence="1 2">J2-2</strain>
    </source>
</reference>
<proteinExistence type="predicted"/>
<dbReference type="Proteomes" id="UP001197247">
    <property type="component" value="Unassembled WGS sequence"/>
</dbReference>
<evidence type="ECO:0000313" key="1">
    <source>
        <dbReference type="EMBL" id="MBT0774204.1"/>
    </source>
</evidence>
<organism evidence="1 2">
    <name type="scientific">Kineosporia corallincola</name>
    <dbReference type="NCBI Taxonomy" id="2835133"/>
    <lineage>
        <taxon>Bacteria</taxon>
        <taxon>Bacillati</taxon>
        <taxon>Actinomycetota</taxon>
        <taxon>Actinomycetes</taxon>
        <taxon>Kineosporiales</taxon>
        <taxon>Kineosporiaceae</taxon>
        <taxon>Kineosporia</taxon>
    </lineage>
</organism>
<sequence length="182" mass="19503">MLVVLTACSGSVSVPVSESTASPSATPSATLDPEVAKALDAYEAYMRTSNAALESPVSKGQPWPSGADFTRWAYDPAQAETSVYVHALAAYKAEYRGKPPVSNNTVDEVDLDASPYPSVKLTDCQVPQGLYVPYSRETDEQLPLEGDVNLDDPYPVSVELISVKGKWGVKSAEADREKSCKP</sequence>
<evidence type="ECO:0000313" key="2">
    <source>
        <dbReference type="Proteomes" id="UP001197247"/>
    </source>
</evidence>
<dbReference type="EMBL" id="JAHBAY010000025">
    <property type="protein sequence ID" value="MBT0774204.1"/>
    <property type="molecule type" value="Genomic_DNA"/>
</dbReference>
<evidence type="ECO:0008006" key="3">
    <source>
        <dbReference type="Google" id="ProtNLM"/>
    </source>
</evidence>
<comment type="caution">
    <text evidence="1">The sequence shown here is derived from an EMBL/GenBank/DDBJ whole genome shotgun (WGS) entry which is preliminary data.</text>
</comment>
<gene>
    <name evidence="1" type="ORF">KIH74_34990</name>
</gene>